<evidence type="ECO:0000259" key="3">
    <source>
        <dbReference type="Pfam" id="PF00561"/>
    </source>
</evidence>
<sequence>MNGTSSHGPRVGDTVLMTDAVYADDGCKLWAQRLGAGPPLVLCHGGPGLWDTFTDLGDRLAGVARVVRWDQRGCGRSDRRGPYTVARTMADLDAVREQLAGPRMVLLGHSFGATLALRYALAHPDRVSALIYVSGTGIDAERAWNPVYQRNLRTGLGTRLARWEELDSRDRTPDEDREWAILQWSADFADRDRAPRLAERMATPWLGINYDCHAGLSADDKRYLRTTDVAAQCRTLTVPTLILHGDRDIRPTSAVDSLHRALPNSTLVTLAGVGHVPWLEAADQFSAAVTDFMVRSGQ</sequence>
<evidence type="ECO:0000256" key="2">
    <source>
        <dbReference type="ARBA" id="ARBA00022801"/>
    </source>
</evidence>
<dbReference type="InterPro" id="IPR050266">
    <property type="entry name" value="AB_hydrolase_sf"/>
</dbReference>
<protein>
    <submittedName>
        <fullName evidence="4">Proline iminopeptidase</fullName>
    </submittedName>
</protein>
<dbReference type="PANTHER" id="PTHR43798:SF31">
    <property type="entry name" value="AB HYDROLASE SUPERFAMILY PROTEIN YCLE"/>
    <property type="match status" value="1"/>
</dbReference>
<evidence type="ECO:0000256" key="1">
    <source>
        <dbReference type="ARBA" id="ARBA00010088"/>
    </source>
</evidence>
<dbReference type="GO" id="GO:0004177">
    <property type="term" value="F:aminopeptidase activity"/>
    <property type="evidence" value="ECO:0007669"/>
    <property type="project" value="UniProtKB-EC"/>
</dbReference>
<dbReference type="SUPFAM" id="SSF53474">
    <property type="entry name" value="alpha/beta-Hydrolases"/>
    <property type="match status" value="1"/>
</dbReference>
<dbReference type="InterPro" id="IPR002410">
    <property type="entry name" value="Peptidase_S33"/>
</dbReference>
<evidence type="ECO:0000313" key="5">
    <source>
        <dbReference type="Proteomes" id="UP000612585"/>
    </source>
</evidence>
<dbReference type="PRINTS" id="PR00111">
    <property type="entry name" value="ABHYDROLASE"/>
</dbReference>
<name>A0A8J4E0M4_9ACTN</name>
<reference evidence="4" key="1">
    <citation type="submission" date="2021-01" db="EMBL/GenBank/DDBJ databases">
        <title>Whole genome shotgun sequence of Virgisporangium aurantiacum NBRC 16421.</title>
        <authorList>
            <person name="Komaki H."/>
            <person name="Tamura T."/>
        </authorList>
    </citation>
    <scope>NUCLEOTIDE SEQUENCE</scope>
    <source>
        <strain evidence="4">NBRC 16421</strain>
    </source>
</reference>
<dbReference type="Proteomes" id="UP000612585">
    <property type="component" value="Unassembled WGS sequence"/>
</dbReference>
<dbReference type="GO" id="GO:0006508">
    <property type="term" value="P:proteolysis"/>
    <property type="evidence" value="ECO:0007669"/>
    <property type="project" value="InterPro"/>
</dbReference>
<dbReference type="GO" id="GO:0016020">
    <property type="term" value="C:membrane"/>
    <property type="evidence" value="ECO:0007669"/>
    <property type="project" value="TreeGrafter"/>
</dbReference>
<keyword evidence="5" id="KW-1185">Reference proteome</keyword>
<evidence type="ECO:0000313" key="4">
    <source>
        <dbReference type="EMBL" id="GIJ56966.1"/>
    </source>
</evidence>
<dbReference type="PANTHER" id="PTHR43798">
    <property type="entry name" value="MONOACYLGLYCEROL LIPASE"/>
    <property type="match status" value="1"/>
</dbReference>
<gene>
    <name evidence="4" type="primary">pip_1</name>
    <name evidence="4" type="ORF">Vau01_044820</name>
</gene>
<dbReference type="InterPro" id="IPR029058">
    <property type="entry name" value="AB_hydrolase_fold"/>
</dbReference>
<comment type="similarity">
    <text evidence="1">Belongs to the peptidase S33 family.</text>
</comment>
<dbReference type="Gene3D" id="3.40.50.1820">
    <property type="entry name" value="alpha/beta hydrolase"/>
    <property type="match status" value="1"/>
</dbReference>
<keyword evidence="2" id="KW-0378">Hydrolase</keyword>
<organism evidence="4 5">
    <name type="scientific">Virgisporangium aurantiacum</name>
    <dbReference type="NCBI Taxonomy" id="175570"/>
    <lineage>
        <taxon>Bacteria</taxon>
        <taxon>Bacillati</taxon>
        <taxon>Actinomycetota</taxon>
        <taxon>Actinomycetes</taxon>
        <taxon>Micromonosporales</taxon>
        <taxon>Micromonosporaceae</taxon>
        <taxon>Virgisporangium</taxon>
    </lineage>
</organism>
<dbReference type="PRINTS" id="PR00793">
    <property type="entry name" value="PROAMNOPTASE"/>
</dbReference>
<feature type="domain" description="AB hydrolase-1" evidence="3">
    <location>
        <begin position="38"/>
        <end position="280"/>
    </location>
</feature>
<dbReference type="EMBL" id="BOPG01000027">
    <property type="protein sequence ID" value="GIJ56966.1"/>
    <property type="molecule type" value="Genomic_DNA"/>
</dbReference>
<accession>A0A8J4E0M4</accession>
<dbReference type="AlphaFoldDB" id="A0A8J4E0M4"/>
<comment type="caution">
    <text evidence="4">The sequence shown here is derived from an EMBL/GenBank/DDBJ whole genome shotgun (WGS) entry which is preliminary data.</text>
</comment>
<proteinExistence type="inferred from homology"/>
<dbReference type="InterPro" id="IPR000073">
    <property type="entry name" value="AB_hydrolase_1"/>
</dbReference>
<dbReference type="Pfam" id="PF00561">
    <property type="entry name" value="Abhydrolase_1"/>
    <property type="match status" value="1"/>
</dbReference>